<evidence type="ECO:0000313" key="4">
    <source>
        <dbReference type="Proteomes" id="UP001151760"/>
    </source>
</evidence>
<reference evidence="3" key="2">
    <citation type="submission" date="2022-01" db="EMBL/GenBank/DDBJ databases">
        <authorList>
            <person name="Yamashiro T."/>
            <person name="Shiraishi A."/>
            <person name="Satake H."/>
            <person name="Nakayama K."/>
        </authorList>
    </citation>
    <scope>NUCLEOTIDE SEQUENCE</scope>
</reference>
<reference evidence="3" key="1">
    <citation type="journal article" date="2022" name="Int. J. Mol. Sci.">
        <title>Draft Genome of Tanacetum Coccineum: Genomic Comparison of Closely Related Tanacetum-Family Plants.</title>
        <authorList>
            <person name="Yamashiro T."/>
            <person name="Shiraishi A."/>
            <person name="Nakayama K."/>
            <person name="Satake H."/>
        </authorList>
    </citation>
    <scope>NUCLEOTIDE SEQUENCE</scope>
</reference>
<dbReference type="Proteomes" id="UP001151760">
    <property type="component" value="Unassembled WGS sequence"/>
</dbReference>
<name>A0ABQ5GZV0_9ASTR</name>
<feature type="compositionally biased region" description="Basic and acidic residues" evidence="1">
    <location>
        <begin position="207"/>
        <end position="220"/>
    </location>
</feature>
<dbReference type="EMBL" id="BQNB010019058">
    <property type="protein sequence ID" value="GJT81166.1"/>
    <property type="molecule type" value="Genomic_DNA"/>
</dbReference>
<feature type="region of interest" description="Disordered" evidence="1">
    <location>
        <begin position="204"/>
        <end position="224"/>
    </location>
</feature>
<evidence type="ECO:0000313" key="3">
    <source>
        <dbReference type="EMBL" id="GJT81166.1"/>
    </source>
</evidence>
<evidence type="ECO:0000256" key="1">
    <source>
        <dbReference type="SAM" id="MobiDB-lite"/>
    </source>
</evidence>
<gene>
    <name evidence="3" type="ORF">Tco_1055508</name>
</gene>
<dbReference type="Pfam" id="PF13976">
    <property type="entry name" value="gag_pre-integrs"/>
    <property type="match status" value="1"/>
</dbReference>
<feature type="domain" description="GAG-pre-integrase" evidence="2">
    <location>
        <begin position="154"/>
        <end position="200"/>
    </location>
</feature>
<dbReference type="InterPro" id="IPR025724">
    <property type="entry name" value="GAG-pre-integrase_dom"/>
</dbReference>
<sequence>MHGMGKTIPELHAMLKLTEKGIPKKALAILAIRQVEEEQSHHVWHIRGIQKLNNDALDLYVGNGSRAIVKSIGSFDLILPSGMVLVLDNFHFAPSITIGVILLSRLWDNGFLHKYMNYGAISVSKDNLFYFNAIPRDGIFEIDMHNNVSNERSIYTCSNKKSNHNLDSNFLWYCRLGHINKKHIAKLQNNRIIKSIDNESFINTSEHQPEAEHEDVEPKTDVNPVRRSALIPQAPERYDFYIDVEEHVLGDHGEPTTIELHC</sequence>
<keyword evidence="4" id="KW-1185">Reference proteome</keyword>
<organism evidence="3 4">
    <name type="scientific">Tanacetum coccineum</name>
    <dbReference type="NCBI Taxonomy" id="301880"/>
    <lineage>
        <taxon>Eukaryota</taxon>
        <taxon>Viridiplantae</taxon>
        <taxon>Streptophyta</taxon>
        <taxon>Embryophyta</taxon>
        <taxon>Tracheophyta</taxon>
        <taxon>Spermatophyta</taxon>
        <taxon>Magnoliopsida</taxon>
        <taxon>eudicotyledons</taxon>
        <taxon>Gunneridae</taxon>
        <taxon>Pentapetalae</taxon>
        <taxon>asterids</taxon>
        <taxon>campanulids</taxon>
        <taxon>Asterales</taxon>
        <taxon>Asteraceae</taxon>
        <taxon>Asteroideae</taxon>
        <taxon>Anthemideae</taxon>
        <taxon>Anthemidinae</taxon>
        <taxon>Tanacetum</taxon>
    </lineage>
</organism>
<comment type="caution">
    <text evidence="3">The sequence shown here is derived from an EMBL/GenBank/DDBJ whole genome shotgun (WGS) entry which is preliminary data.</text>
</comment>
<accession>A0ABQ5GZV0</accession>
<proteinExistence type="predicted"/>
<protein>
    <submittedName>
        <fullName evidence="3">Retrotransposon protein, putative, ty1-copia subclass</fullName>
    </submittedName>
</protein>
<evidence type="ECO:0000259" key="2">
    <source>
        <dbReference type="Pfam" id="PF13976"/>
    </source>
</evidence>